<feature type="binding site" evidence="26">
    <location>
        <position position="989"/>
    </location>
    <ligand>
        <name>Zn(2+)</name>
        <dbReference type="ChEBI" id="CHEBI:29105"/>
    </ligand>
</feature>
<dbReference type="GO" id="GO:0000407">
    <property type="term" value="C:phagophore assembly site"/>
    <property type="evidence" value="ECO:0007669"/>
    <property type="project" value="UniProtKB-SubCell"/>
</dbReference>
<keyword evidence="17" id="KW-0788">Thiol protease</keyword>
<dbReference type="CDD" id="cd22912">
    <property type="entry name" value="HFD_H4"/>
    <property type="match status" value="1"/>
</dbReference>
<keyword evidence="12 27" id="KW-0158">Chromosome</keyword>
<dbReference type="InterPro" id="IPR019809">
    <property type="entry name" value="Histone_H4_CS"/>
</dbReference>
<evidence type="ECO:0000256" key="14">
    <source>
        <dbReference type="ARBA" id="ARBA00022670"/>
    </source>
</evidence>
<accession>A0AAD2HC97</accession>
<protein>
    <recommendedName>
        <fullName evidence="27">Histone H4</fullName>
    </recommendedName>
</protein>
<dbReference type="PANTHER" id="PTHR22624:SF49">
    <property type="entry name" value="CYSTEINE PROTEASE"/>
    <property type="match status" value="1"/>
</dbReference>
<dbReference type="Gene3D" id="3.30.1600.10">
    <property type="entry name" value="SIR2/SIRT2 'Small Domain"/>
    <property type="match status" value="1"/>
</dbReference>
<comment type="caution">
    <text evidence="30">The sequence shown here is derived from an EMBL/GenBank/DDBJ whole genome shotgun (WGS) entry which is preliminary data.</text>
</comment>
<evidence type="ECO:0000256" key="5">
    <source>
        <dbReference type="ARBA" id="ARBA00004329"/>
    </source>
</evidence>
<organism evidence="30 31">
    <name type="scientific">Mycena citricolor</name>
    <dbReference type="NCBI Taxonomy" id="2018698"/>
    <lineage>
        <taxon>Eukaryota</taxon>
        <taxon>Fungi</taxon>
        <taxon>Dikarya</taxon>
        <taxon>Basidiomycota</taxon>
        <taxon>Agaricomycotina</taxon>
        <taxon>Agaricomycetes</taxon>
        <taxon>Agaricomycetidae</taxon>
        <taxon>Agaricales</taxon>
        <taxon>Marasmiineae</taxon>
        <taxon>Mycenaceae</taxon>
        <taxon>Mycena</taxon>
    </lineage>
</organism>
<dbReference type="Proteomes" id="UP001295794">
    <property type="component" value="Unassembled WGS sequence"/>
</dbReference>
<evidence type="ECO:0000256" key="9">
    <source>
        <dbReference type="ARBA" id="ARBA00010958"/>
    </source>
</evidence>
<dbReference type="InterPro" id="IPR026590">
    <property type="entry name" value="Ssirtuin_cat_dom"/>
</dbReference>
<evidence type="ECO:0000256" key="11">
    <source>
        <dbReference type="ARBA" id="ARBA00022448"/>
    </source>
</evidence>
<keyword evidence="13" id="KW-0963">Cytoplasm</keyword>
<dbReference type="GO" id="GO:0034727">
    <property type="term" value="P:piecemeal microautophagy of the nucleus"/>
    <property type="evidence" value="ECO:0007669"/>
    <property type="project" value="TreeGrafter"/>
</dbReference>
<dbReference type="SUPFAM" id="SSF52467">
    <property type="entry name" value="DHS-like NAD/FAD-binding domain"/>
    <property type="match status" value="1"/>
</dbReference>
<evidence type="ECO:0000256" key="22">
    <source>
        <dbReference type="ARBA" id="ARBA00023128"/>
    </source>
</evidence>
<dbReference type="GO" id="GO:0005739">
    <property type="term" value="C:mitochondrion"/>
    <property type="evidence" value="ECO:0007669"/>
    <property type="project" value="UniProtKB-SubCell"/>
</dbReference>
<dbReference type="GO" id="GO:0000423">
    <property type="term" value="P:mitophagy"/>
    <property type="evidence" value="ECO:0007669"/>
    <property type="project" value="TreeGrafter"/>
</dbReference>
<keyword evidence="26" id="KW-0479">Metal-binding</keyword>
<keyword evidence="22" id="KW-0496">Mitochondrion</keyword>
<evidence type="ECO:0000256" key="23">
    <source>
        <dbReference type="ARBA" id="ARBA00023242"/>
    </source>
</evidence>
<dbReference type="SMART" id="SM00417">
    <property type="entry name" value="H4"/>
    <property type="match status" value="1"/>
</dbReference>
<evidence type="ECO:0000256" key="16">
    <source>
        <dbReference type="ARBA" id="ARBA00022801"/>
    </source>
</evidence>
<dbReference type="GO" id="GO:0015031">
    <property type="term" value="P:protein transport"/>
    <property type="evidence" value="ECO:0007669"/>
    <property type="project" value="UniProtKB-KW"/>
</dbReference>
<dbReference type="GO" id="GO:0046982">
    <property type="term" value="F:protein heterodimerization activity"/>
    <property type="evidence" value="ECO:0007669"/>
    <property type="project" value="InterPro"/>
</dbReference>
<feature type="compositionally biased region" description="Low complexity" evidence="28">
    <location>
        <begin position="588"/>
        <end position="605"/>
    </location>
</feature>
<evidence type="ECO:0000256" key="7">
    <source>
        <dbReference type="ARBA" id="ARBA00006564"/>
    </source>
</evidence>
<keyword evidence="31" id="KW-1185">Reference proteome</keyword>
<evidence type="ECO:0000256" key="2">
    <source>
        <dbReference type="ARBA" id="ARBA00004123"/>
    </source>
</evidence>
<gene>
    <name evidence="30" type="ORF">MYCIT1_LOCUS20958</name>
</gene>
<feature type="region of interest" description="Disordered" evidence="28">
    <location>
        <begin position="999"/>
        <end position="1024"/>
    </location>
</feature>
<dbReference type="SUPFAM" id="SSF54001">
    <property type="entry name" value="Cysteine proteinases"/>
    <property type="match status" value="1"/>
</dbReference>
<comment type="similarity">
    <text evidence="9">Belongs to the peptidase C54 family.</text>
</comment>
<keyword evidence="14" id="KW-0645">Protease</keyword>
<dbReference type="PRINTS" id="PR00623">
    <property type="entry name" value="HISTONEH4"/>
</dbReference>
<dbReference type="PROSITE" id="PS50305">
    <property type="entry name" value="SIRTUIN"/>
    <property type="match status" value="1"/>
</dbReference>
<keyword evidence="15" id="KW-0808">Transferase</keyword>
<dbReference type="SUPFAM" id="SSF47113">
    <property type="entry name" value="Histone-fold"/>
    <property type="match status" value="1"/>
</dbReference>
<dbReference type="GO" id="GO:0005634">
    <property type="term" value="C:nucleus"/>
    <property type="evidence" value="ECO:0007669"/>
    <property type="project" value="UniProtKB-SubCell"/>
</dbReference>
<comment type="similarity">
    <text evidence="8">Belongs to the sirtuin family. Class I subfamily.</text>
</comment>
<keyword evidence="16" id="KW-0378">Hydrolase</keyword>
<comment type="function">
    <text evidence="1 27">Core component of nucleosome. Nucleosomes wrap and compact DNA into chromatin, limiting DNA accessibility to the cellular machineries which require DNA as a template. Histones thereby play a central role in transcription regulation, DNA repair, DNA replication and chromosomal stability. DNA accessibility is regulated via a complex set of post-translational modifications of histones, also called histone code, and nucleosome remodeling.</text>
</comment>
<dbReference type="InterPro" id="IPR038765">
    <property type="entry name" value="Papain-like_cys_pep_sf"/>
</dbReference>
<dbReference type="InterPro" id="IPR005078">
    <property type="entry name" value="Peptidase_C54"/>
</dbReference>
<dbReference type="Pfam" id="PF03416">
    <property type="entry name" value="Peptidase_C54"/>
    <property type="match status" value="1"/>
</dbReference>
<evidence type="ECO:0000256" key="4">
    <source>
        <dbReference type="ARBA" id="ARBA00004286"/>
    </source>
</evidence>
<dbReference type="AlphaFoldDB" id="A0AAD2HC97"/>
<keyword evidence="24 27" id="KW-0544">Nucleosome core</keyword>
<keyword evidence="11" id="KW-0813">Transport</keyword>
<dbReference type="InterPro" id="IPR029035">
    <property type="entry name" value="DHS-like_NAD/FAD-binding_dom"/>
</dbReference>
<dbReference type="GO" id="GO:0000045">
    <property type="term" value="P:autophagosome assembly"/>
    <property type="evidence" value="ECO:0007669"/>
    <property type="project" value="TreeGrafter"/>
</dbReference>
<sequence>MSGRGKGGKGLGKGGAKRHRKILRDNIQGITKPAIRRLARRGGVKRISGLIYEETRGVLKIFLENVIRDSVTYTEHAKRKTVTALDVVYALKRSGRTSPIHLPLHLILHLYPPRLLTTAMSVAVPAPLKSSVKSAASKSSFLGKAVRYLLDTDANPDQCRDPIFLLGVTHPGYDPVDSGEAEAQGQDGSHFWPPEFYADFRSRVWCTYRRDFEPIRDGASRGFTSDAGWGCMLRTGQSLLANALLNIHVGRDWTRPLFPLPSARSPSSFFHYASHHTHAPLSQPAPSPLEDEGSRSRQAAYVRILTWLNDNSNAPFSVHRMALSGKDLGTAVGQWFGPSVAAGAIKTLVQQFPTCGLGVSVATDSVLYETSVFEASHASPSVCDSNSWGDRPVLLLLGLRLGLDGVNPIYHDTIKQLYTFPQSVGISGGRPSSSYYFVGAQGDGLFYLDPHHSRPALPIRSDEDSGEESYTSLELQTYHCEKVRKMPISGLDPSMLLGFLCRSEQDWVDFRTRVDQLPQLIFSIEDEPQSWPSMDLGEDDDEGLALESLASSDDVPALPVTPQAVSLTLDTEIASLARHDSRSLAPDSPVSSSLAHTSSAASSRSTPGKGRLSFSMDDVILFDIDTIHAPASLLGLASLPRMLFCDTLLPSVHVKSISTLSVDVVVYRIFSYPEDLQSDLGEDFNLTASQIRAFLSSAEDVDVEQSTIEELMHILASEQEPGESHTTAAVDVDAFDLEVSDIDMAALYYSPEDDEQTWSQQQIRSMMHHLKERGMSSWVSEYVVKRNTAIPQLLTAFGIHLSPRLLTVSPFAMAFFLRAAMSRELHLRDKLTQYNTIDDALRLISESRKILILTGAGISLSLSQSPVSKDGLYASLKKRGDYDLDDPQQMFDINYFKENPTVFYSFASQIYPSNFVPSPCHRFIKAVEDRNQLLRNYTQNIDTLETLAGVSRVLQCHGSFATASCLLCRRTVPGAEIEADILSQRVPLCIACNVSRNKPKKRGTKKAQGEWDSQDEDESDGPTFPPGIMKPDITFFGEKLTDHFDRSLAADREEVDLLLVIGTSLKVAPVADILSHVPHSVPQILINKTPVRHINPDIILLGNADDIVLHLCAKLAWELPAAVPKQLTTPVYLGDTLRKRSAADLHAAEEPKRVGSSHVWLFEGAEGGDWLERVQQQLSEEASAELVLESNGLSAVEQSSKKPRLV</sequence>
<evidence type="ECO:0000256" key="26">
    <source>
        <dbReference type="PROSITE-ProRule" id="PRU00236"/>
    </source>
</evidence>
<feature type="domain" description="Deacetylase sirtuin-type" evidence="29">
    <location>
        <begin position="830"/>
        <end position="1118"/>
    </location>
</feature>
<dbReference type="GO" id="GO:0003677">
    <property type="term" value="F:DNA binding"/>
    <property type="evidence" value="ECO:0007669"/>
    <property type="project" value="UniProtKB-KW"/>
</dbReference>
<dbReference type="GO" id="GO:0019786">
    <property type="term" value="F:protein-phosphatidylethanolamide deconjugating activity"/>
    <property type="evidence" value="ECO:0007669"/>
    <property type="project" value="InterPro"/>
</dbReference>
<evidence type="ECO:0000256" key="6">
    <source>
        <dbReference type="ARBA" id="ARBA00004496"/>
    </source>
</evidence>
<keyword evidence="19" id="KW-0072">Autophagy</keyword>
<dbReference type="GO" id="GO:0030527">
    <property type="term" value="F:structural constituent of chromatin"/>
    <property type="evidence" value="ECO:0007669"/>
    <property type="project" value="InterPro"/>
</dbReference>
<evidence type="ECO:0000259" key="29">
    <source>
        <dbReference type="PROSITE" id="PS50305"/>
    </source>
</evidence>
<evidence type="ECO:0000256" key="20">
    <source>
        <dbReference type="ARBA" id="ARBA00023027"/>
    </source>
</evidence>
<evidence type="ECO:0000313" key="31">
    <source>
        <dbReference type="Proteomes" id="UP001295794"/>
    </source>
</evidence>
<name>A0AAD2HC97_9AGAR</name>
<dbReference type="GO" id="GO:0016740">
    <property type="term" value="F:transferase activity"/>
    <property type="evidence" value="ECO:0007669"/>
    <property type="project" value="UniProtKB-KW"/>
</dbReference>
<dbReference type="Gene3D" id="3.40.50.1220">
    <property type="entry name" value="TPP-binding domain"/>
    <property type="match status" value="1"/>
</dbReference>
<dbReference type="InterPro" id="IPR046792">
    <property type="entry name" value="Peptidase_C54_cat"/>
</dbReference>
<feature type="region of interest" description="Disordered" evidence="28">
    <location>
        <begin position="582"/>
        <end position="609"/>
    </location>
</feature>
<comment type="subunit">
    <text evidence="10 27">The nucleosome is a histone octamer containing two molecules each of H2A, H2B, H3 and H4 assembled in one H3-H4 heterotetramer and two H2A-H2B heterodimers. The octamer wraps approximately 147 bp of DNA.</text>
</comment>
<reference evidence="30" key="1">
    <citation type="submission" date="2023-11" db="EMBL/GenBank/DDBJ databases">
        <authorList>
            <person name="De Vega J J."/>
            <person name="De Vega J J."/>
        </authorList>
    </citation>
    <scope>NUCLEOTIDE SEQUENCE</scope>
</reference>
<evidence type="ECO:0000256" key="12">
    <source>
        <dbReference type="ARBA" id="ARBA00022454"/>
    </source>
</evidence>
<evidence type="ECO:0000256" key="19">
    <source>
        <dbReference type="ARBA" id="ARBA00023006"/>
    </source>
</evidence>
<evidence type="ECO:0000256" key="25">
    <source>
        <dbReference type="ARBA" id="ARBA00029362"/>
    </source>
</evidence>
<keyword evidence="20" id="KW-0520">NAD</keyword>
<proteinExistence type="inferred from homology"/>
<comment type="similarity">
    <text evidence="7 27">Belongs to the histone H4 family.</text>
</comment>
<dbReference type="GO" id="GO:0000786">
    <property type="term" value="C:nucleosome"/>
    <property type="evidence" value="ECO:0007669"/>
    <property type="project" value="UniProtKB-KW"/>
</dbReference>
<evidence type="ECO:0000256" key="17">
    <source>
        <dbReference type="ARBA" id="ARBA00022807"/>
    </source>
</evidence>
<evidence type="ECO:0000256" key="10">
    <source>
        <dbReference type="ARBA" id="ARBA00011538"/>
    </source>
</evidence>
<dbReference type="PROSITE" id="PS00047">
    <property type="entry name" value="HISTONE_H4"/>
    <property type="match status" value="1"/>
</dbReference>
<dbReference type="GO" id="GO:0016485">
    <property type="term" value="P:protein processing"/>
    <property type="evidence" value="ECO:0007669"/>
    <property type="project" value="TreeGrafter"/>
</dbReference>
<dbReference type="GO" id="GO:0004197">
    <property type="term" value="F:cysteine-type endopeptidase activity"/>
    <property type="evidence" value="ECO:0007669"/>
    <property type="project" value="TreeGrafter"/>
</dbReference>
<dbReference type="Gene3D" id="1.10.20.10">
    <property type="entry name" value="Histone, subunit A"/>
    <property type="match status" value="1"/>
</dbReference>
<evidence type="ECO:0000256" key="15">
    <source>
        <dbReference type="ARBA" id="ARBA00022679"/>
    </source>
</evidence>
<keyword evidence="23 27" id="KW-0539">Nucleus</keyword>
<dbReference type="GO" id="GO:0035973">
    <property type="term" value="P:aggrephagy"/>
    <property type="evidence" value="ECO:0007669"/>
    <property type="project" value="TreeGrafter"/>
</dbReference>
<evidence type="ECO:0000256" key="8">
    <source>
        <dbReference type="ARBA" id="ARBA00006924"/>
    </source>
</evidence>
<evidence type="ECO:0000256" key="24">
    <source>
        <dbReference type="ARBA" id="ARBA00023269"/>
    </source>
</evidence>
<dbReference type="InterPro" id="IPR003000">
    <property type="entry name" value="Sirtuin"/>
</dbReference>
<dbReference type="Pfam" id="PF02146">
    <property type="entry name" value="SIR2"/>
    <property type="match status" value="1"/>
</dbReference>
<comment type="subcellular location">
    <subcellularLocation>
        <location evidence="4">Chromosome</location>
    </subcellularLocation>
    <subcellularLocation>
        <location evidence="6">Cytoplasm</location>
    </subcellularLocation>
    <subcellularLocation>
        <location evidence="3">Mitochondrion</location>
    </subcellularLocation>
    <subcellularLocation>
        <location evidence="2">Nucleus</location>
    </subcellularLocation>
    <subcellularLocation>
        <location evidence="5">Preautophagosomal structure</location>
    </subcellularLocation>
</comment>
<evidence type="ECO:0000313" key="30">
    <source>
        <dbReference type="EMBL" id="CAK5274049.1"/>
    </source>
</evidence>
<dbReference type="GO" id="GO:0046872">
    <property type="term" value="F:metal ion binding"/>
    <property type="evidence" value="ECO:0007669"/>
    <property type="project" value="UniProtKB-KW"/>
</dbReference>
<evidence type="ECO:0000256" key="18">
    <source>
        <dbReference type="ARBA" id="ARBA00022927"/>
    </source>
</evidence>
<feature type="binding site" evidence="26">
    <location>
        <position position="992"/>
    </location>
    <ligand>
        <name>Zn(2+)</name>
        <dbReference type="ChEBI" id="CHEBI:29105"/>
    </ligand>
</feature>
<dbReference type="InterPro" id="IPR001951">
    <property type="entry name" value="Histone_H4"/>
</dbReference>
<feature type="binding site" evidence="26">
    <location>
        <position position="968"/>
    </location>
    <ligand>
        <name>Zn(2+)</name>
        <dbReference type="ChEBI" id="CHEBI:29105"/>
    </ligand>
</feature>
<dbReference type="FunFam" id="1.10.20.10:FF:000012">
    <property type="entry name" value="Histone H4"/>
    <property type="match status" value="1"/>
</dbReference>
<feature type="active site" description="Proton acceptor" evidence="26">
    <location>
        <position position="957"/>
    </location>
</feature>
<dbReference type="InterPro" id="IPR026591">
    <property type="entry name" value="Sirtuin_cat_small_dom_sf"/>
</dbReference>
<evidence type="ECO:0000256" key="28">
    <source>
        <dbReference type="SAM" id="MobiDB-lite"/>
    </source>
</evidence>
<dbReference type="InterPro" id="IPR009072">
    <property type="entry name" value="Histone-fold"/>
</dbReference>
<evidence type="ECO:0000256" key="1">
    <source>
        <dbReference type="ARBA" id="ARBA00002001"/>
    </source>
</evidence>
<dbReference type="PANTHER" id="PTHR22624">
    <property type="entry name" value="CYSTEINE PROTEASE ATG4"/>
    <property type="match status" value="1"/>
</dbReference>
<evidence type="ECO:0000256" key="27">
    <source>
        <dbReference type="RuleBase" id="RU000528"/>
    </source>
</evidence>
<dbReference type="GO" id="GO:0070403">
    <property type="term" value="F:NAD+ binding"/>
    <property type="evidence" value="ECO:0007669"/>
    <property type="project" value="InterPro"/>
</dbReference>
<evidence type="ECO:0000256" key="3">
    <source>
        <dbReference type="ARBA" id="ARBA00004173"/>
    </source>
</evidence>
<keyword evidence="18" id="KW-0653">Protein transport</keyword>
<keyword evidence="21 27" id="KW-0238">DNA-binding</keyword>
<dbReference type="EMBL" id="CAVNYO010000399">
    <property type="protein sequence ID" value="CAK5274049.1"/>
    <property type="molecule type" value="Genomic_DNA"/>
</dbReference>
<keyword evidence="26" id="KW-0862">Zinc</keyword>
<feature type="binding site" evidence="26">
    <location>
        <position position="965"/>
    </location>
    <ligand>
        <name>Zn(2+)</name>
        <dbReference type="ChEBI" id="CHEBI:29105"/>
    </ligand>
</feature>
<comment type="catalytic activity">
    <reaction evidence="25">
        <text>[protein]-C-terminal L-amino acid-glycyl-phosphatidylethanolamide + H2O = [protein]-C-terminal L-amino acid-glycine + a 1,2-diacyl-sn-glycero-3-phosphoethanolamine</text>
        <dbReference type="Rhea" id="RHEA:67548"/>
        <dbReference type="Rhea" id="RHEA-COMP:17323"/>
        <dbReference type="Rhea" id="RHEA-COMP:17324"/>
        <dbReference type="ChEBI" id="CHEBI:15377"/>
        <dbReference type="ChEBI" id="CHEBI:64612"/>
        <dbReference type="ChEBI" id="CHEBI:172940"/>
        <dbReference type="ChEBI" id="CHEBI:172941"/>
    </reaction>
    <physiologicalReaction direction="left-to-right" evidence="25">
        <dbReference type="Rhea" id="RHEA:67549"/>
    </physiologicalReaction>
</comment>
<evidence type="ECO:0000256" key="21">
    <source>
        <dbReference type="ARBA" id="ARBA00023125"/>
    </source>
</evidence>
<evidence type="ECO:0000256" key="13">
    <source>
        <dbReference type="ARBA" id="ARBA00022490"/>
    </source>
</evidence>